<reference evidence="1" key="2">
    <citation type="submission" date="2015-07" db="EMBL/GenBank/DDBJ databases">
        <title>Plasmids, circular viruses and viroids from rat gut.</title>
        <authorList>
            <person name="Jorgensen T.J."/>
            <person name="Hansen M.A."/>
            <person name="Xu Z."/>
            <person name="Tabak M.A."/>
            <person name="Sorensen S.J."/>
            <person name="Hansen L.H."/>
        </authorList>
    </citation>
    <scope>NUCLEOTIDE SEQUENCE</scope>
    <source>
        <strain evidence="1">RGRH0052</strain>
    </source>
</reference>
<dbReference type="EMBL" id="LN852743">
    <property type="protein sequence ID" value="CRY93711.1"/>
    <property type="molecule type" value="Genomic_DNA"/>
</dbReference>
<protein>
    <submittedName>
        <fullName evidence="1">Uncharacterized protein</fullName>
    </submittedName>
</protein>
<organism evidence="1">
    <name type="scientific">uncultured prokaryote</name>
    <dbReference type="NCBI Taxonomy" id="198431"/>
    <lineage>
        <taxon>unclassified sequences</taxon>
        <taxon>environmental samples</taxon>
    </lineage>
</organism>
<sequence length="114" mass="13199">MAETTMEPWSFTIVFDEDKAKKNGYEVDTLYDYVGKNVEGLGNERIARGTWRAAKGYDEVDAQTLAISKLSRQKWVMQNIKSLAFREDDDEIYDGIETIRRVYPERVFDSESGE</sequence>
<reference evidence="1" key="1">
    <citation type="submission" date="2015-06" db="EMBL/GenBank/DDBJ databases">
        <authorList>
            <person name="Joergensen T."/>
        </authorList>
    </citation>
    <scope>NUCLEOTIDE SEQUENCE</scope>
    <source>
        <strain evidence="1">RGRH0052</strain>
    </source>
</reference>
<dbReference type="AlphaFoldDB" id="A0A0H5PVD3"/>
<proteinExistence type="predicted"/>
<name>A0A0H5PVD3_9ZZZZ</name>
<accession>A0A0H5PVD3</accession>
<evidence type="ECO:0000313" key="1">
    <source>
        <dbReference type="EMBL" id="CRY93711.1"/>
    </source>
</evidence>